<gene>
    <name evidence="3" type="ORF">FHK87_13275</name>
</gene>
<feature type="compositionally biased region" description="Basic residues" evidence="1">
    <location>
        <begin position="496"/>
        <end position="505"/>
    </location>
</feature>
<protein>
    <recommendedName>
        <fullName evidence="5">Iota-carrageenase</fullName>
    </recommendedName>
</protein>
<dbReference type="EMBL" id="VFWZ01000003">
    <property type="protein sequence ID" value="TPN86234.1"/>
    <property type="molecule type" value="Genomic_DNA"/>
</dbReference>
<dbReference type="InterPro" id="IPR011050">
    <property type="entry name" value="Pectin_lyase_fold/virulence"/>
</dbReference>
<keyword evidence="4" id="KW-1185">Reference proteome</keyword>
<organism evidence="3 4">
    <name type="scientific">Aquimarina algicola</name>
    <dbReference type="NCBI Taxonomy" id="2589995"/>
    <lineage>
        <taxon>Bacteria</taxon>
        <taxon>Pseudomonadati</taxon>
        <taxon>Bacteroidota</taxon>
        <taxon>Flavobacteriia</taxon>
        <taxon>Flavobacteriales</taxon>
        <taxon>Flavobacteriaceae</taxon>
        <taxon>Aquimarina</taxon>
    </lineage>
</organism>
<reference evidence="3 4" key="1">
    <citation type="submission" date="2019-06" db="EMBL/GenBank/DDBJ databases">
        <authorList>
            <person name="Meng X."/>
        </authorList>
    </citation>
    <scope>NUCLEOTIDE SEQUENCE [LARGE SCALE GENOMIC DNA]</scope>
    <source>
        <strain evidence="3 4">M625</strain>
    </source>
</reference>
<dbReference type="InterPro" id="IPR012334">
    <property type="entry name" value="Pectin_lyas_fold"/>
</dbReference>
<evidence type="ECO:0008006" key="5">
    <source>
        <dbReference type="Google" id="ProtNLM"/>
    </source>
</evidence>
<feature type="region of interest" description="Disordered" evidence="1">
    <location>
        <begin position="486"/>
        <end position="505"/>
    </location>
</feature>
<dbReference type="OrthoDB" id="1407599at2"/>
<feature type="chain" id="PRO_5021208085" description="Iota-carrageenase" evidence="2">
    <location>
        <begin position="22"/>
        <end position="505"/>
    </location>
</feature>
<evidence type="ECO:0000313" key="4">
    <source>
        <dbReference type="Proteomes" id="UP000315540"/>
    </source>
</evidence>
<evidence type="ECO:0000313" key="3">
    <source>
        <dbReference type="EMBL" id="TPN86234.1"/>
    </source>
</evidence>
<accession>A0A504J6S5</accession>
<keyword evidence="2" id="KW-0732">Signal</keyword>
<dbReference type="Gene3D" id="2.160.20.10">
    <property type="entry name" value="Single-stranded right-handed beta-helix, Pectin lyase-like"/>
    <property type="match status" value="1"/>
</dbReference>
<dbReference type="RefSeq" id="WP_140593716.1">
    <property type="nucleotide sequence ID" value="NZ_VFWZ01000003.1"/>
</dbReference>
<proteinExistence type="predicted"/>
<dbReference type="AlphaFoldDB" id="A0A504J6S5"/>
<dbReference type="SUPFAM" id="SSF51126">
    <property type="entry name" value="Pectin lyase-like"/>
    <property type="match status" value="1"/>
</dbReference>
<name>A0A504J6S5_9FLAO</name>
<evidence type="ECO:0000256" key="1">
    <source>
        <dbReference type="SAM" id="MobiDB-lite"/>
    </source>
</evidence>
<feature type="signal peptide" evidence="2">
    <location>
        <begin position="1"/>
        <end position="21"/>
    </location>
</feature>
<dbReference type="Proteomes" id="UP000315540">
    <property type="component" value="Unassembled WGS sequence"/>
</dbReference>
<sequence length="505" mass="55280">MKYIKKFSIFFLLIVAFNSFGQTQKADEFYFSPIYGNHNVTITSSNEKFIDAKLTSAIDEVHNKGGGIITIKNGNYNFKKGVLLKSNVHIHVEPSVNFYMDNDGDIFTAGSKTTGRPISNFSIIGLHSDTGKQFTVHFKYGNTETSNPKKGFIRIGYATNFKLSNIKIIDAYTKGASVVLSGEFSTVNVFAGPEIEKTKKNGKKKIKKNKKNSRSSLITEVFGVPSKGIIEKMHNENGAYGYGLVQMQAGNNIVYRDLSGTGGVTLRLESGLNIAQLFRPVGSEPIYTVDGVGLPLTIDKQPKINQVYGTNIYCENGHGGFMMSPHTIKQGSVFLSKIRTKSCEAGGGISGGFINNFKREENAGLEVSKFGIVPGSFASNSVVSDVIADFGQYAQVKSKNFRYIPCDLRVDRGKYEKNVGLSITKGLDFESHRGPSLFPLHYASAAKKIGEGGYRINLDESTIIGNGFGKDIKKISLKESFACDESSDFSTVIGGKKNKKKTKKK</sequence>
<evidence type="ECO:0000256" key="2">
    <source>
        <dbReference type="SAM" id="SignalP"/>
    </source>
</evidence>
<comment type="caution">
    <text evidence="3">The sequence shown here is derived from an EMBL/GenBank/DDBJ whole genome shotgun (WGS) entry which is preliminary data.</text>
</comment>